<evidence type="ECO:0008006" key="5">
    <source>
        <dbReference type="Google" id="ProtNLM"/>
    </source>
</evidence>
<sequence>MKLFFVQQIVLLLTLMTVLIFSVAVKDDNDDINAFDVEAFLDEEIEIEYYGKPFTGTYRELRELQHKDHCDGIKIEEDYEKIEIEYYGETFKGTHRELRELEHKNYCTGIENQNDCINEKKEERAWDCKWKNGSCVPGEVRPLESPKKKVNKPLESPKNEVNPLENPKKKVNKPLESLKIEAKPLESPKNNGKKPLESLTKPLESPKNNGKKPLESLKNEAKPLESPKNEVSPLESPKNNGKKPLESLKNEAKPLESPKNEVRPLESPKKKVNKPLESPKNEVNPLENPKKKVNKPLESLKIEAKPLESPKNNGKKPLESLTKPLESPKNNGKKPLESLKNEAKPLESPKNEPCSPTWVLQICCLFHSIGRHMFTDCPGHVLVIGNGLRDETCARTVHKGSPIFANVQPRQSADVQNARVVLVQSVNPPMSKMRELSFSNPSIRQCQKCANCPRPNSSTSICPMGSVCPAQWLSVSIGRSGRIESNSLGEVRM</sequence>
<dbReference type="Proteomes" id="UP001620626">
    <property type="component" value="Unassembled WGS sequence"/>
</dbReference>
<feature type="compositionally biased region" description="Basic and acidic residues" evidence="1">
    <location>
        <begin position="176"/>
        <end position="186"/>
    </location>
</feature>
<feature type="chain" id="PRO_5044753324" description="Effector protein" evidence="2">
    <location>
        <begin position="25"/>
        <end position="493"/>
    </location>
</feature>
<name>A0ABD2J577_9BILA</name>
<feature type="compositionally biased region" description="Basic and acidic residues" evidence="1">
    <location>
        <begin position="243"/>
        <end position="269"/>
    </location>
</feature>
<keyword evidence="2" id="KW-0732">Signal</keyword>
<feature type="compositionally biased region" description="Basic and acidic residues" evidence="1">
    <location>
        <begin position="298"/>
        <end position="308"/>
    </location>
</feature>
<organism evidence="3 4">
    <name type="scientific">Heterodera trifolii</name>
    <dbReference type="NCBI Taxonomy" id="157864"/>
    <lineage>
        <taxon>Eukaryota</taxon>
        <taxon>Metazoa</taxon>
        <taxon>Ecdysozoa</taxon>
        <taxon>Nematoda</taxon>
        <taxon>Chromadorea</taxon>
        <taxon>Rhabditida</taxon>
        <taxon>Tylenchina</taxon>
        <taxon>Tylenchomorpha</taxon>
        <taxon>Tylenchoidea</taxon>
        <taxon>Heteroderidae</taxon>
        <taxon>Heteroderinae</taxon>
        <taxon>Heterodera</taxon>
    </lineage>
</organism>
<proteinExistence type="predicted"/>
<evidence type="ECO:0000256" key="1">
    <source>
        <dbReference type="SAM" id="MobiDB-lite"/>
    </source>
</evidence>
<dbReference type="EMBL" id="JBICBT010001056">
    <property type="protein sequence ID" value="KAL3085601.1"/>
    <property type="molecule type" value="Genomic_DNA"/>
</dbReference>
<feature type="signal peptide" evidence="2">
    <location>
        <begin position="1"/>
        <end position="24"/>
    </location>
</feature>
<protein>
    <recommendedName>
        <fullName evidence="5">Effector protein</fullName>
    </recommendedName>
</protein>
<accession>A0ABD2J577</accession>
<feature type="region of interest" description="Disordered" evidence="1">
    <location>
        <begin position="139"/>
        <end position="337"/>
    </location>
</feature>
<evidence type="ECO:0000313" key="3">
    <source>
        <dbReference type="EMBL" id="KAL3085601.1"/>
    </source>
</evidence>
<gene>
    <name evidence="3" type="ORF">niasHT_037342</name>
</gene>
<reference evidence="3 4" key="1">
    <citation type="submission" date="2024-10" db="EMBL/GenBank/DDBJ databases">
        <authorList>
            <person name="Kim D."/>
        </authorList>
    </citation>
    <scope>NUCLEOTIDE SEQUENCE [LARGE SCALE GENOMIC DNA]</scope>
    <source>
        <strain evidence="3">BH-2024</strain>
    </source>
</reference>
<evidence type="ECO:0000256" key="2">
    <source>
        <dbReference type="SAM" id="SignalP"/>
    </source>
</evidence>
<evidence type="ECO:0000313" key="4">
    <source>
        <dbReference type="Proteomes" id="UP001620626"/>
    </source>
</evidence>
<comment type="caution">
    <text evidence="3">The sequence shown here is derived from an EMBL/GenBank/DDBJ whole genome shotgun (WGS) entry which is preliminary data.</text>
</comment>
<feature type="compositionally biased region" description="Basic and acidic residues" evidence="1">
    <location>
        <begin position="212"/>
        <end position="228"/>
    </location>
</feature>
<keyword evidence="4" id="KW-1185">Reference proteome</keyword>
<dbReference type="AlphaFoldDB" id="A0ABD2J577"/>